<dbReference type="Gene3D" id="1.10.287.1120">
    <property type="entry name" value="Bipartite methylase S protein"/>
    <property type="match status" value="1"/>
</dbReference>
<name>A0A1I4MFV2_9PROT</name>
<dbReference type="Proteomes" id="UP000199561">
    <property type="component" value="Unassembled WGS sequence"/>
</dbReference>
<dbReference type="PANTHER" id="PTHR30408">
    <property type="entry name" value="TYPE-1 RESTRICTION ENZYME ECOKI SPECIFICITY PROTEIN"/>
    <property type="match status" value="1"/>
</dbReference>
<reference evidence="6 7" key="1">
    <citation type="submission" date="2016-10" db="EMBL/GenBank/DDBJ databases">
        <authorList>
            <person name="de Groot N.N."/>
        </authorList>
    </citation>
    <scope>NUCLEOTIDE SEQUENCE [LARGE SCALE GENOMIC DNA]</scope>
    <source>
        <strain evidence="6 7">Nm146</strain>
    </source>
</reference>
<dbReference type="SUPFAM" id="SSF116734">
    <property type="entry name" value="DNA methylase specificity domain"/>
    <property type="match status" value="2"/>
</dbReference>
<evidence type="ECO:0000256" key="1">
    <source>
        <dbReference type="ARBA" id="ARBA00010923"/>
    </source>
</evidence>
<dbReference type="Gene3D" id="3.90.220.20">
    <property type="entry name" value="DNA methylase specificity domains"/>
    <property type="match status" value="2"/>
</dbReference>
<sequence length="414" mass="46040">MELKPGYKQTEVGVIPEDWEVNKLEKDISLISGHHVLARYCNSNGEGLPYITGPADFPNGVIQHSKFTIKPTTMCRANDILLTVKGSGAGTLILSDTQYCISRQLMAIRTSNWNTRFIYYLLKQDESLFGSTATGLIPGLSRGDILNKTIITPSLAEQAAIANALSDVDALIQSLTRLIAKKRQIKQGAMQTLLNPYENGRLKAGWVVKKLGEITDLLTGFPFSSLGYTNEGIRLLRGSNIKRGQTDWNDEITKCWPSMTSDIRRYELLKGDIVVAMDGSLVGRSFAQLKQSDLPALLLQRVARIRSKSESFDINYIKEWVCSEIFTKHCDSLKTVTAIPHISPANIYNFVLNVPEQKEEQTRIATILSDMDAEIAALETKLAKYRQIKQGMMQNLLTGRIRLVKPESKTGAAA</sequence>
<dbReference type="CDD" id="cd17496">
    <property type="entry name" value="RMtype1_S_BliBORF2384P-TRD1-CR1_like"/>
    <property type="match status" value="1"/>
</dbReference>
<dbReference type="EMBL" id="FOUF01000004">
    <property type="protein sequence ID" value="SFM02302.1"/>
    <property type="molecule type" value="Genomic_DNA"/>
</dbReference>
<dbReference type="InterPro" id="IPR052021">
    <property type="entry name" value="Type-I_RS_S_subunit"/>
</dbReference>
<feature type="domain" description="Type I restriction modification DNA specificity" evidence="5">
    <location>
        <begin position="205"/>
        <end position="381"/>
    </location>
</feature>
<dbReference type="CDD" id="cd17259">
    <property type="entry name" value="RMtype1_S_StySKI-TRD2-CR2_like"/>
    <property type="match status" value="1"/>
</dbReference>
<protein>
    <submittedName>
        <fullName evidence="6">Type I restriction enzyme, S subunit</fullName>
    </submittedName>
</protein>
<evidence type="ECO:0000313" key="7">
    <source>
        <dbReference type="Proteomes" id="UP000199561"/>
    </source>
</evidence>
<dbReference type="AlphaFoldDB" id="A0A1I4MFV2"/>
<dbReference type="InterPro" id="IPR000055">
    <property type="entry name" value="Restrct_endonuc_typeI_TRD"/>
</dbReference>
<evidence type="ECO:0000256" key="3">
    <source>
        <dbReference type="ARBA" id="ARBA00023125"/>
    </source>
</evidence>
<dbReference type="InterPro" id="IPR044946">
    <property type="entry name" value="Restrct_endonuc_typeI_TRD_sf"/>
</dbReference>
<dbReference type="Pfam" id="PF01420">
    <property type="entry name" value="Methylase_S"/>
    <property type="match status" value="2"/>
</dbReference>
<dbReference type="STRING" id="52442.SAMN05421880_10478"/>
<dbReference type="GO" id="GO:0009307">
    <property type="term" value="P:DNA restriction-modification system"/>
    <property type="evidence" value="ECO:0007669"/>
    <property type="project" value="UniProtKB-KW"/>
</dbReference>
<keyword evidence="4" id="KW-0175">Coiled coil</keyword>
<accession>A0A1I4MFV2</accession>
<organism evidence="6 7">
    <name type="scientific">Nitrosomonas nitrosa</name>
    <dbReference type="NCBI Taxonomy" id="52442"/>
    <lineage>
        <taxon>Bacteria</taxon>
        <taxon>Pseudomonadati</taxon>
        <taxon>Pseudomonadota</taxon>
        <taxon>Betaproteobacteria</taxon>
        <taxon>Nitrosomonadales</taxon>
        <taxon>Nitrosomonadaceae</taxon>
        <taxon>Nitrosomonas</taxon>
    </lineage>
</organism>
<feature type="domain" description="Type I restriction modification DNA specificity" evidence="5">
    <location>
        <begin position="16"/>
        <end position="179"/>
    </location>
</feature>
<evidence type="ECO:0000256" key="4">
    <source>
        <dbReference type="SAM" id="Coils"/>
    </source>
</evidence>
<evidence type="ECO:0000256" key="2">
    <source>
        <dbReference type="ARBA" id="ARBA00022747"/>
    </source>
</evidence>
<gene>
    <name evidence="6" type="ORF">SAMN05421880_10478</name>
</gene>
<feature type="coiled-coil region" evidence="4">
    <location>
        <begin position="368"/>
        <end position="395"/>
    </location>
</feature>
<proteinExistence type="inferred from homology"/>
<keyword evidence="3" id="KW-0238">DNA-binding</keyword>
<dbReference type="PANTHER" id="PTHR30408:SF12">
    <property type="entry name" value="TYPE I RESTRICTION ENZYME MJAVIII SPECIFICITY SUBUNIT"/>
    <property type="match status" value="1"/>
</dbReference>
<evidence type="ECO:0000313" key="6">
    <source>
        <dbReference type="EMBL" id="SFM02302.1"/>
    </source>
</evidence>
<dbReference type="GO" id="GO:0003677">
    <property type="term" value="F:DNA binding"/>
    <property type="evidence" value="ECO:0007669"/>
    <property type="project" value="UniProtKB-KW"/>
</dbReference>
<dbReference type="RefSeq" id="WP_090666534.1">
    <property type="nucleotide sequence ID" value="NZ_FOUF01000004.1"/>
</dbReference>
<keyword evidence="7" id="KW-1185">Reference proteome</keyword>
<evidence type="ECO:0000259" key="5">
    <source>
        <dbReference type="Pfam" id="PF01420"/>
    </source>
</evidence>
<comment type="similarity">
    <text evidence="1">Belongs to the type-I restriction system S methylase family.</text>
</comment>
<keyword evidence="2" id="KW-0680">Restriction system</keyword>